<keyword evidence="2" id="KW-1185">Reference proteome</keyword>
<proteinExistence type="predicted"/>
<dbReference type="EMBL" id="CP011409">
    <property type="protein sequence ID" value="AKZ61496.1"/>
    <property type="molecule type" value="Genomic_DNA"/>
</dbReference>
<evidence type="ECO:0000313" key="2">
    <source>
        <dbReference type="Proteomes" id="UP000063429"/>
    </source>
</evidence>
<protein>
    <submittedName>
        <fullName evidence="1">Uncharacterized protein</fullName>
    </submittedName>
</protein>
<sequence>MYLIDVSQYVEMQFSDTFRNMQNMQIFAKSSLCQRELRQSVFIAQRTCPEIAMNPTFMPQTSYPDC</sequence>
<evidence type="ECO:0000313" key="1">
    <source>
        <dbReference type="EMBL" id="AKZ61496.1"/>
    </source>
</evidence>
<gene>
    <name evidence="1" type="ORF">F506_01360</name>
</gene>
<accession>A0ABM5UWH6</accession>
<organism evidence="1 2">
    <name type="scientific">Herbaspirillum hiltneri N3</name>
    <dbReference type="NCBI Taxonomy" id="1262470"/>
    <lineage>
        <taxon>Bacteria</taxon>
        <taxon>Pseudomonadati</taxon>
        <taxon>Pseudomonadota</taxon>
        <taxon>Betaproteobacteria</taxon>
        <taxon>Burkholderiales</taxon>
        <taxon>Oxalobacteraceae</taxon>
        <taxon>Herbaspirillum</taxon>
    </lineage>
</organism>
<reference evidence="2" key="1">
    <citation type="journal article" date="2015" name="Genome Announc.">
        <title>Complete Genome Sequence of Herbaspirillum hiltneri N3 (DSM 17495), Isolated from Surface-Sterilized Wheat Roots.</title>
        <authorList>
            <person name="Guizelini D."/>
            <person name="Saizaki P.M."/>
            <person name="Coimbra N.A."/>
            <person name="Weiss V.A."/>
            <person name="Faoro H."/>
            <person name="Sfeir M.Z."/>
            <person name="Baura V.A."/>
            <person name="Monteiro R.A."/>
            <person name="Chubatsu L.S."/>
            <person name="Souza E.M."/>
            <person name="Cruz L.M."/>
            <person name="Pedrosa F.O."/>
            <person name="Raittz R.T."/>
            <person name="Marchaukoski J.N."/>
            <person name="Steffens M.B."/>
        </authorList>
    </citation>
    <scope>NUCLEOTIDE SEQUENCE [LARGE SCALE GENOMIC DNA]</scope>
    <source>
        <strain evidence="2">N3</strain>
    </source>
</reference>
<name>A0ABM5UWH6_9BURK</name>
<dbReference type="Proteomes" id="UP000063429">
    <property type="component" value="Chromosome"/>
</dbReference>